<dbReference type="EMBL" id="MNPL01013542">
    <property type="protein sequence ID" value="OQR71788.1"/>
    <property type="molecule type" value="Genomic_DNA"/>
</dbReference>
<accession>A0A1V9XEK1</accession>
<proteinExistence type="predicted"/>
<reference evidence="1 2" key="1">
    <citation type="journal article" date="2017" name="Gigascience">
        <title>Draft genome of the honey bee ectoparasitic mite, Tropilaelaps mercedesae, is shaped by the parasitic life history.</title>
        <authorList>
            <person name="Dong X."/>
            <person name="Armstrong S.D."/>
            <person name="Xia D."/>
            <person name="Makepeace B.L."/>
            <person name="Darby A.C."/>
            <person name="Kadowaki T."/>
        </authorList>
    </citation>
    <scope>NUCLEOTIDE SEQUENCE [LARGE SCALE GENOMIC DNA]</scope>
    <source>
        <strain evidence="1">Wuxi-XJTLU</strain>
    </source>
</reference>
<evidence type="ECO:0000313" key="2">
    <source>
        <dbReference type="Proteomes" id="UP000192247"/>
    </source>
</evidence>
<dbReference type="AlphaFoldDB" id="A0A1V9XEK1"/>
<gene>
    <name evidence="1" type="ORF">BIW11_10780</name>
</gene>
<dbReference type="Proteomes" id="UP000192247">
    <property type="component" value="Unassembled WGS sequence"/>
</dbReference>
<organism evidence="1 2">
    <name type="scientific">Tropilaelaps mercedesae</name>
    <dbReference type="NCBI Taxonomy" id="418985"/>
    <lineage>
        <taxon>Eukaryota</taxon>
        <taxon>Metazoa</taxon>
        <taxon>Ecdysozoa</taxon>
        <taxon>Arthropoda</taxon>
        <taxon>Chelicerata</taxon>
        <taxon>Arachnida</taxon>
        <taxon>Acari</taxon>
        <taxon>Parasitiformes</taxon>
        <taxon>Mesostigmata</taxon>
        <taxon>Gamasina</taxon>
        <taxon>Dermanyssoidea</taxon>
        <taxon>Laelapidae</taxon>
        <taxon>Tropilaelaps</taxon>
    </lineage>
</organism>
<keyword evidence="2" id="KW-1185">Reference proteome</keyword>
<dbReference type="InParanoid" id="A0A1V9XEK1"/>
<sequence length="58" mass="6802">MRIMFIHLKTVSCSLQIKHNPDEVLQQGGRRTIETFLFFTRSCAHQYPVFSLACRFVV</sequence>
<evidence type="ECO:0000313" key="1">
    <source>
        <dbReference type="EMBL" id="OQR71788.1"/>
    </source>
</evidence>
<protein>
    <submittedName>
        <fullName evidence="1">Uncharacterized protein</fullName>
    </submittedName>
</protein>
<name>A0A1V9XEK1_9ACAR</name>
<comment type="caution">
    <text evidence="1">The sequence shown here is derived from an EMBL/GenBank/DDBJ whole genome shotgun (WGS) entry which is preliminary data.</text>
</comment>